<comment type="caution">
    <text evidence="8">The sequence shown here is derived from an EMBL/GenBank/DDBJ whole genome shotgun (WGS) entry which is preliminary data.</text>
</comment>
<feature type="domain" description="C3H1-type" evidence="7">
    <location>
        <begin position="210"/>
        <end position="238"/>
    </location>
</feature>
<feature type="region of interest" description="Disordered" evidence="6">
    <location>
        <begin position="246"/>
        <end position="493"/>
    </location>
</feature>
<evidence type="ECO:0000256" key="5">
    <source>
        <dbReference type="SAM" id="Coils"/>
    </source>
</evidence>
<dbReference type="AlphaFoldDB" id="A0AA43QF12"/>
<name>A0AA43QF12_9LECA</name>
<organism evidence="8 9">
    <name type="scientific">Ramalina farinacea</name>
    <dbReference type="NCBI Taxonomy" id="258253"/>
    <lineage>
        <taxon>Eukaryota</taxon>
        <taxon>Fungi</taxon>
        <taxon>Dikarya</taxon>
        <taxon>Ascomycota</taxon>
        <taxon>Pezizomycotina</taxon>
        <taxon>Lecanoromycetes</taxon>
        <taxon>OSLEUM clade</taxon>
        <taxon>Lecanoromycetidae</taxon>
        <taxon>Lecanorales</taxon>
        <taxon>Lecanorineae</taxon>
        <taxon>Ramalinaceae</taxon>
        <taxon>Ramalina</taxon>
    </lineage>
</organism>
<dbReference type="Proteomes" id="UP001161017">
    <property type="component" value="Unassembled WGS sequence"/>
</dbReference>
<feature type="compositionally biased region" description="Polar residues" evidence="6">
    <location>
        <begin position="481"/>
        <end position="492"/>
    </location>
</feature>
<feature type="region of interest" description="Disordered" evidence="6">
    <location>
        <begin position="715"/>
        <end position="826"/>
    </location>
</feature>
<feature type="region of interest" description="Disordered" evidence="6">
    <location>
        <begin position="558"/>
        <end position="583"/>
    </location>
</feature>
<evidence type="ECO:0000256" key="1">
    <source>
        <dbReference type="ARBA" id="ARBA00022723"/>
    </source>
</evidence>
<keyword evidence="5" id="KW-0175">Coiled coil</keyword>
<keyword evidence="9" id="KW-1185">Reference proteome</keyword>
<evidence type="ECO:0000313" key="9">
    <source>
        <dbReference type="Proteomes" id="UP001161017"/>
    </source>
</evidence>
<feature type="compositionally biased region" description="Polar residues" evidence="6">
    <location>
        <begin position="174"/>
        <end position="200"/>
    </location>
</feature>
<protein>
    <recommendedName>
        <fullName evidence="7">C3H1-type domain-containing protein</fullName>
    </recommendedName>
</protein>
<feature type="region of interest" description="Disordered" evidence="6">
    <location>
        <begin position="174"/>
        <end position="210"/>
    </location>
</feature>
<accession>A0AA43QF12</accession>
<dbReference type="InterPro" id="IPR036855">
    <property type="entry name" value="Znf_CCCH_sf"/>
</dbReference>
<evidence type="ECO:0000256" key="4">
    <source>
        <dbReference type="PROSITE-ProRule" id="PRU00723"/>
    </source>
</evidence>
<gene>
    <name evidence="8" type="ORF">OHK93_000513</name>
</gene>
<dbReference type="Gene3D" id="4.10.1000.10">
    <property type="entry name" value="Zinc finger, CCCH-type"/>
    <property type="match status" value="1"/>
</dbReference>
<feature type="compositionally biased region" description="Basic and acidic residues" evidence="6">
    <location>
        <begin position="290"/>
        <end position="317"/>
    </location>
</feature>
<dbReference type="SMART" id="SM00356">
    <property type="entry name" value="ZnF_C3H1"/>
    <property type="match status" value="1"/>
</dbReference>
<feature type="zinc finger region" description="C3H1-type" evidence="4">
    <location>
        <begin position="210"/>
        <end position="238"/>
    </location>
</feature>
<sequence length="826" mass="93779">MAVHGAVANGLGQQHNSVDPAMDNLAQQLTRLRNDICAGVHPRFKIPKHLLNAPLSLNGQEPSANVPAPSNTNGVNAQAVAFNSSVPPDSQHVQEQLHSTSKVVEASQPPANAVLQERRQRLERELEEQVQRKKAQMRLKTCDQEIIPDFDVSEVLSKAHELVKPYMPLNHKITNPDASSSDSFDDNTFYSSQMNDSTTTEEVENPKSSRRPLRVCRFFRDGKHCPYGEKCTFSHDPAVVRKIEAEEQKANSINPRGANDKATRRSAASPQPPSKPSALTRNAGPPRAAPDSDAKKIAELEEQLRQLRESQAKDGQKPKPQIVPRAIERDDDEQQGSHETDEFGRDRSRREPNIQSSRNSRQVDGLTQRDGNAELLSARQSPISVAKPLNPRKRRRRNEPGEDSRSVVPRTEALSSPGVFIKEEPVSPPPFNRLPDDHRIHQLPAYADTRAPVFDEQNQGHEYVTRRPRQVFEVPEERPITPSSRQVTSRNSYMPFANEDADLRRVISAKYMRAPQLPSSLDGQYSDPAPRFLRAASQVQYESPSERAQPTQYRASVQPQAKDRFSSPQPRQIQIPQSRRTSLTMAPPTRRIVVDQFGNRFVEAPMSGERPMPVAPKTRQIEIEPQYERVQTRSGGARPSQQILIDEDGRYLRHVEADPVPRYTEAQYLDYPRSEEGRRVVNLGQDSYTDNPYENAAQYVSYQPQYIAQDAEVDAFRQSPSRRPNVRPTENQFETSPRQPSVRTSSMRPQQPRIVNLGEHHEATPSIVRQRSTRPEPMSRPVQRVHQEPLYQYMPEEEEGRYPDALQQDELYEPTQNGSRKYVQRL</sequence>
<feature type="compositionally biased region" description="Polar residues" evidence="6">
    <location>
        <begin position="718"/>
        <end position="749"/>
    </location>
</feature>
<feature type="compositionally biased region" description="Low complexity" evidence="6">
    <location>
        <begin position="566"/>
        <end position="580"/>
    </location>
</feature>
<evidence type="ECO:0000256" key="2">
    <source>
        <dbReference type="ARBA" id="ARBA00022771"/>
    </source>
</evidence>
<keyword evidence="3 4" id="KW-0862">Zinc</keyword>
<dbReference type="Pfam" id="PF18044">
    <property type="entry name" value="zf-CCCH_4"/>
    <property type="match status" value="1"/>
</dbReference>
<dbReference type="SUPFAM" id="SSF90229">
    <property type="entry name" value="CCCH zinc finger"/>
    <property type="match status" value="1"/>
</dbReference>
<evidence type="ECO:0000313" key="8">
    <source>
        <dbReference type="EMBL" id="MDI1485376.1"/>
    </source>
</evidence>
<feature type="coiled-coil region" evidence="5">
    <location>
        <begin position="112"/>
        <end position="139"/>
    </location>
</feature>
<dbReference type="PROSITE" id="PS50103">
    <property type="entry name" value="ZF_C3H1"/>
    <property type="match status" value="1"/>
</dbReference>
<evidence type="ECO:0000256" key="6">
    <source>
        <dbReference type="SAM" id="MobiDB-lite"/>
    </source>
</evidence>
<dbReference type="EMBL" id="JAPUFD010000001">
    <property type="protein sequence ID" value="MDI1485376.1"/>
    <property type="molecule type" value="Genomic_DNA"/>
</dbReference>
<feature type="compositionally biased region" description="Basic and acidic residues" evidence="6">
    <location>
        <begin position="335"/>
        <end position="352"/>
    </location>
</feature>
<feature type="compositionally biased region" description="Polar residues" evidence="6">
    <location>
        <begin position="353"/>
        <end position="362"/>
    </location>
</feature>
<evidence type="ECO:0000256" key="3">
    <source>
        <dbReference type="ARBA" id="ARBA00022833"/>
    </source>
</evidence>
<keyword evidence="2 4" id="KW-0863">Zinc-finger</keyword>
<keyword evidence="1 4" id="KW-0479">Metal-binding</keyword>
<evidence type="ECO:0000259" key="7">
    <source>
        <dbReference type="PROSITE" id="PS50103"/>
    </source>
</evidence>
<reference evidence="8" key="1">
    <citation type="journal article" date="2023" name="Genome Biol. Evol.">
        <title>First Whole Genome Sequence and Flow Cytometry Genome Size Data for the Lichen-Forming Fungus Ramalina farinacea (Ascomycota).</title>
        <authorList>
            <person name="Llewellyn T."/>
            <person name="Mian S."/>
            <person name="Hill R."/>
            <person name="Leitch I.J."/>
            <person name="Gaya E."/>
        </authorList>
    </citation>
    <scope>NUCLEOTIDE SEQUENCE</scope>
    <source>
        <strain evidence="8">LIQ254RAFAR</strain>
    </source>
</reference>
<dbReference type="InterPro" id="IPR041367">
    <property type="entry name" value="Znf-CCCH_4"/>
</dbReference>
<dbReference type="InterPro" id="IPR000571">
    <property type="entry name" value="Znf_CCCH"/>
</dbReference>
<dbReference type="GO" id="GO:0008270">
    <property type="term" value="F:zinc ion binding"/>
    <property type="evidence" value="ECO:0007669"/>
    <property type="project" value="UniProtKB-KW"/>
</dbReference>
<proteinExistence type="predicted"/>